<dbReference type="EMBL" id="PYSW02000003">
    <property type="protein sequence ID" value="KAG2393248.1"/>
    <property type="molecule type" value="Genomic_DNA"/>
</dbReference>
<sequence length="1112" mass="123548">MASFYGSSTNSTPLGNNNVIRKDDSLQWSINSFTLSTLLSQMNVTCGNPNATNTSSTTQTPTPYHQPSSSIFNSYINKHSSHSVSLSSFTSVMDADAFAFSFHTTHHLHNNNNTLQKSPIAHSSNHHQQQQHHRSSSSGSLLLPEIKYPTPLSQLSLSFTILLIVIQDIQNDEDDNARDSQTSSNQYNTHIKLLEMITERQKSLRQLGVLPVVVFSDKSSEEEFVSKLKSSSSHLLRIIDEQYELTKQLMELVWEEQNLISNSNLHQLQQLNQFLHPQQAAQNSYRSTTSPRKGHQSFSKSQISSLESPNKTANSMNLCSNSHTNIGKHSKLLPKMFLIRENKLVFHWDESTIMEQDNVMGSVLSTIVLKLPQCTMSTEDIVADENACSTGMNGHHLNSRSSSASSEKMSPSTSSSSHIVVPTGMSLQDAFGVLTGRCSARSYSNGSASGGHLSGDGGENNLLRAIVGSGDKGNVFTDMDDRHHHEDVEPFHEEDSFVATVTQTENASETMTNPVTTSHFAMFNQSDLPHPSQEKSPNKHQESSLTCSEGTNFLTSPQSNTIQSPSHINTDMKSHSNSSIVSSSLTHGTPLLGNSTTTDKSSQLHNLSTSTLSVVIVDSNSSSSTLISGTQTSDMTSSQQHCIPNTSSLSLNTDHTATSPTGTTPTVTSAEHLMQRKRFSLFRKLREKFEIEKIALEQQRLEREMQIQKSEKKKQERNKERTSSNSVTSKRSIFALCFGFTKENIDEETSPLSRPTQHDEKSLGNVDSYDQSISEMFQIMHDDMKRQYFKLYSLKQFNAENLLFYEDVKLFYKKIVSELKRPYMIPTTNVSMSTPHDTPPNTATSGQSSPTMTSLLYGSTSTAPSSNKSKLSSIGFSSKSKQQPSTHSSPSHHSKSLSSTSIIETSSKSRSHRRDASPPSLETSLHSSTNPLQTFTLPKNSELVQDLYEKIFRMAEYISLKYLLDPESVYCLNTSNKLVEQVKQNMQLSCWDFIDQADHLFDEVVSELVKSVLPDMFFRFVVSSEYWEMQQALEMSSLNDPSSSTATTYGMGAQAHSPLRTNGGHLSKLNISGLNINNNNLSEEFNNNLAANCYYSPRGRISPRPSISGYFQ</sequence>
<dbReference type="Proteomes" id="UP000816034">
    <property type="component" value="Unassembled WGS sequence"/>
</dbReference>
<evidence type="ECO:0000313" key="3">
    <source>
        <dbReference type="Proteomes" id="UP000816034"/>
    </source>
</evidence>
<feature type="region of interest" description="Disordered" evidence="1">
    <location>
        <begin position="827"/>
        <end position="933"/>
    </location>
</feature>
<proteinExistence type="predicted"/>
<feature type="compositionally biased region" description="Polar residues" evidence="1">
    <location>
        <begin position="827"/>
        <end position="860"/>
    </location>
</feature>
<comment type="caution">
    <text evidence="2">The sequence shown here is derived from an EMBL/GenBank/DDBJ whole genome shotgun (WGS) entry which is preliminary data.</text>
</comment>
<feature type="region of interest" description="Disordered" evidence="1">
    <location>
        <begin position="392"/>
        <end position="419"/>
    </location>
</feature>
<feature type="compositionally biased region" description="Low complexity" evidence="1">
    <location>
        <begin position="399"/>
        <end position="417"/>
    </location>
</feature>
<feature type="compositionally biased region" description="Basic and acidic residues" evidence="1">
    <location>
        <begin position="532"/>
        <end position="542"/>
    </location>
</feature>
<protein>
    <recommendedName>
        <fullName evidence="4">RGS domain-containing protein</fullName>
    </recommendedName>
</protein>
<feature type="compositionally biased region" description="Polar residues" evidence="1">
    <location>
        <begin position="920"/>
        <end position="933"/>
    </location>
</feature>
<dbReference type="AlphaFoldDB" id="A0AA88KPK1"/>
<dbReference type="InterPro" id="IPR044926">
    <property type="entry name" value="RGS_subdomain_2"/>
</dbReference>
<evidence type="ECO:0008006" key="4">
    <source>
        <dbReference type="Google" id="ProtNLM"/>
    </source>
</evidence>
<feature type="compositionally biased region" description="Low complexity" evidence="1">
    <location>
        <begin position="623"/>
        <end position="633"/>
    </location>
</feature>
<feature type="region of interest" description="Disordered" evidence="1">
    <location>
        <begin position="706"/>
        <end position="727"/>
    </location>
</feature>
<feature type="compositionally biased region" description="Polar residues" evidence="1">
    <location>
        <begin position="592"/>
        <end position="605"/>
    </location>
</feature>
<dbReference type="SUPFAM" id="SSF48097">
    <property type="entry name" value="Regulator of G-protein signaling, RGS"/>
    <property type="match status" value="1"/>
</dbReference>
<keyword evidence="3" id="KW-1185">Reference proteome</keyword>
<dbReference type="GeneID" id="68102279"/>
<feature type="compositionally biased region" description="Polar residues" evidence="1">
    <location>
        <begin position="634"/>
        <end position="655"/>
    </location>
</feature>
<feature type="region of interest" description="Disordered" evidence="1">
    <location>
        <begin position="524"/>
        <end position="605"/>
    </location>
</feature>
<feature type="region of interest" description="Disordered" evidence="1">
    <location>
        <begin position="279"/>
        <end position="312"/>
    </location>
</feature>
<gene>
    <name evidence="2" type="ORF">C9374_009825</name>
</gene>
<name>A0AA88KPK1_NAELO</name>
<feature type="compositionally biased region" description="Low complexity" evidence="1">
    <location>
        <begin position="896"/>
        <end position="908"/>
    </location>
</feature>
<feature type="compositionally biased region" description="Low complexity" evidence="1">
    <location>
        <begin position="575"/>
        <end position="584"/>
    </location>
</feature>
<dbReference type="RefSeq" id="XP_044555142.1">
    <property type="nucleotide sequence ID" value="XM_044700055.1"/>
</dbReference>
<feature type="compositionally biased region" description="Polar residues" evidence="1">
    <location>
        <begin position="543"/>
        <end position="571"/>
    </location>
</feature>
<feature type="compositionally biased region" description="Low complexity" evidence="1">
    <location>
        <begin position="861"/>
        <end position="889"/>
    </location>
</feature>
<feature type="region of interest" description="Disordered" evidence="1">
    <location>
        <begin position="111"/>
        <end position="139"/>
    </location>
</feature>
<evidence type="ECO:0000256" key="1">
    <source>
        <dbReference type="SAM" id="MobiDB-lite"/>
    </source>
</evidence>
<feature type="compositionally biased region" description="Basic and acidic residues" evidence="1">
    <location>
        <begin position="706"/>
        <end position="722"/>
    </location>
</feature>
<dbReference type="InterPro" id="IPR036305">
    <property type="entry name" value="RGS_sf"/>
</dbReference>
<accession>A0AA88KPK1</accession>
<feature type="compositionally biased region" description="Low complexity" evidence="1">
    <location>
        <begin position="656"/>
        <end position="666"/>
    </location>
</feature>
<feature type="region of interest" description="Disordered" evidence="1">
    <location>
        <begin position="623"/>
        <end position="666"/>
    </location>
</feature>
<evidence type="ECO:0000313" key="2">
    <source>
        <dbReference type="EMBL" id="KAG2393248.1"/>
    </source>
</evidence>
<dbReference type="Gene3D" id="1.10.167.10">
    <property type="entry name" value="Regulator of G-protein Signalling 4, domain 2"/>
    <property type="match status" value="1"/>
</dbReference>
<feature type="compositionally biased region" description="Polar residues" evidence="1">
    <location>
        <begin position="280"/>
        <end position="312"/>
    </location>
</feature>
<organism evidence="2 3">
    <name type="scientific">Naegleria lovaniensis</name>
    <name type="common">Amoeba</name>
    <dbReference type="NCBI Taxonomy" id="51637"/>
    <lineage>
        <taxon>Eukaryota</taxon>
        <taxon>Discoba</taxon>
        <taxon>Heterolobosea</taxon>
        <taxon>Tetramitia</taxon>
        <taxon>Eutetramitia</taxon>
        <taxon>Vahlkampfiidae</taxon>
        <taxon>Naegleria</taxon>
    </lineage>
</organism>
<reference evidence="2 3" key="1">
    <citation type="journal article" date="2018" name="BMC Genomics">
        <title>The genome of Naegleria lovaniensis, the basis for a comparative approach to unravel pathogenicity factors of the human pathogenic amoeba N. fowleri.</title>
        <authorList>
            <person name="Liechti N."/>
            <person name="Schurch N."/>
            <person name="Bruggmann R."/>
            <person name="Wittwer M."/>
        </authorList>
    </citation>
    <scope>NUCLEOTIDE SEQUENCE [LARGE SCALE GENOMIC DNA]</scope>
    <source>
        <strain evidence="2 3">ATCC 30569</strain>
    </source>
</reference>